<dbReference type="RefSeq" id="XP_002478379.1">
    <property type="nucleotide sequence ID" value="XM_002478334.1"/>
</dbReference>
<reference evidence="2" key="1">
    <citation type="journal article" date="2015" name="Genome Announc.">
        <title>Genome sequence of the AIDS-associated pathogen Penicillium marneffei (ATCC18224) and its near taxonomic relative Talaromyces stipitatus (ATCC10500).</title>
        <authorList>
            <person name="Nierman W.C."/>
            <person name="Fedorova-Abrams N.D."/>
            <person name="Andrianopoulos A."/>
        </authorList>
    </citation>
    <scope>NUCLEOTIDE SEQUENCE [LARGE SCALE GENOMIC DNA]</scope>
    <source>
        <strain evidence="2">ATCC 10500 / CBS 375.48 / QM 6759 / NRRL 1006</strain>
    </source>
</reference>
<dbReference type="GeneID" id="8109512"/>
<dbReference type="EMBL" id="EQ962653">
    <property type="protein sequence ID" value="EED21416.1"/>
    <property type="molecule type" value="Genomic_DNA"/>
</dbReference>
<protein>
    <submittedName>
        <fullName evidence="1">Uncharacterized protein</fullName>
    </submittedName>
</protein>
<proteinExistence type="predicted"/>
<keyword evidence="2" id="KW-1185">Reference proteome</keyword>
<dbReference type="AlphaFoldDB" id="B8M0N3"/>
<evidence type="ECO:0000313" key="1">
    <source>
        <dbReference type="EMBL" id="EED21416.1"/>
    </source>
</evidence>
<dbReference type="VEuPathDB" id="FungiDB:TSTA_086490"/>
<gene>
    <name evidence="1" type="ORF">TSTA_086490</name>
</gene>
<dbReference type="Proteomes" id="UP000001745">
    <property type="component" value="Unassembled WGS sequence"/>
</dbReference>
<evidence type="ECO:0000313" key="2">
    <source>
        <dbReference type="Proteomes" id="UP000001745"/>
    </source>
</evidence>
<dbReference type="HOGENOM" id="CLU_1373021_0_0_1"/>
<organism evidence="1 2">
    <name type="scientific">Talaromyces stipitatus (strain ATCC 10500 / CBS 375.48 / QM 6759 / NRRL 1006)</name>
    <name type="common">Penicillium stipitatum</name>
    <dbReference type="NCBI Taxonomy" id="441959"/>
    <lineage>
        <taxon>Eukaryota</taxon>
        <taxon>Fungi</taxon>
        <taxon>Dikarya</taxon>
        <taxon>Ascomycota</taxon>
        <taxon>Pezizomycotina</taxon>
        <taxon>Eurotiomycetes</taxon>
        <taxon>Eurotiomycetidae</taxon>
        <taxon>Eurotiales</taxon>
        <taxon>Trichocomaceae</taxon>
        <taxon>Talaromyces</taxon>
        <taxon>Talaromyces sect. Talaromyces</taxon>
    </lineage>
</organism>
<accession>B8M0N3</accession>
<name>B8M0N3_TALSN</name>
<sequence>MHDLLEVQARLLERHCNCLLMEQVEQCFHMINGITEHELVPLHQTLEDVSTDNDDDRGQDEEMTIEESCLNLDTIHSIQTEPRHYLDGDDVALPEQRLRQKVGHAGSFVQMYAQGHWYPGRVKRCVLLVEAFTPAIRFQIGTENVDVEAGIYVKIELSPTRHPEAYARKALKTDPSSRLAIKIKGKLKNGEIFEEDSYG</sequence>
<dbReference type="InParanoid" id="B8M0N3"/>